<evidence type="ECO:0000256" key="1">
    <source>
        <dbReference type="ARBA" id="ARBA00005011"/>
    </source>
</evidence>
<dbReference type="SUPFAM" id="SSF53383">
    <property type="entry name" value="PLP-dependent transferases"/>
    <property type="match status" value="1"/>
</dbReference>
<keyword evidence="12" id="KW-1185">Reference proteome</keyword>
<keyword evidence="7" id="KW-0663">Pyridoxal phosphate</keyword>
<evidence type="ECO:0000256" key="9">
    <source>
        <dbReference type="ARBA" id="ARBA00047481"/>
    </source>
</evidence>
<dbReference type="PANTHER" id="PTHR43643:SF6">
    <property type="entry name" value="HISTIDINOL-PHOSPHATE AMINOTRANSFERASE"/>
    <property type="match status" value="1"/>
</dbReference>
<dbReference type="eggNOG" id="COG0079">
    <property type="taxonomic scope" value="Bacteria"/>
</dbReference>
<dbReference type="GO" id="GO:0004400">
    <property type="term" value="F:histidinol-phosphate transaminase activity"/>
    <property type="evidence" value="ECO:0007669"/>
    <property type="project" value="UniProtKB-EC"/>
</dbReference>
<dbReference type="PROSITE" id="PS51318">
    <property type="entry name" value="TAT"/>
    <property type="match status" value="1"/>
</dbReference>
<keyword evidence="4 11" id="KW-0032">Aminotransferase</keyword>
<evidence type="ECO:0000256" key="6">
    <source>
        <dbReference type="ARBA" id="ARBA00022679"/>
    </source>
</evidence>
<dbReference type="OrthoDB" id="9809616at2"/>
<dbReference type="Proteomes" id="UP000024816">
    <property type="component" value="Unassembled WGS sequence"/>
</dbReference>
<evidence type="ECO:0000256" key="2">
    <source>
        <dbReference type="ARBA" id="ARBA00007970"/>
    </source>
</evidence>
<dbReference type="PROSITE" id="PS51257">
    <property type="entry name" value="PROKAR_LIPOPROTEIN"/>
    <property type="match status" value="1"/>
</dbReference>
<sequence length="389" mass="41216">MAYDISRRFLLAGATGMGVAGATACASGASAIAETTEAAFPPEKVAVENPYLLGPPEGVALLSRNENPYGPAPSALKMIEYAGSKGAYYASQDAVKQLLEMIAEKNGVAPEQVALTTGSGEALSAIAMIYGPKGPIVAPRLFWDTTALYAARLGMATIDRVPLTPGMEIDLAAIEARVTETTGLVQLCNPNNPTGLVSDAATLKAAVKRMAAKTTVLVDEAYMELADDPAGNTCIPLINEGHNVIVSRTFSKIYGMAGIRMGYTISSPETAQKIQATAMSWSPCTSYAAAIGCYNDEAFLSFSKGKVVEARQMITTTLDTLGLEYLPSQTNFVYFKSGKPANDVQKALAEQKISIRGQYMDYVDWSRVSTGKIEDVERFCKALPAVVGA</sequence>
<comment type="catalytic activity">
    <reaction evidence="9">
        <text>L-histidinol phosphate + 2-oxoglutarate = 3-(imidazol-4-yl)-2-oxopropyl phosphate + L-glutamate</text>
        <dbReference type="Rhea" id="RHEA:23744"/>
        <dbReference type="ChEBI" id="CHEBI:16810"/>
        <dbReference type="ChEBI" id="CHEBI:29985"/>
        <dbReference type="ChEBI" id="CHEBI:57766"/>
        <dbReference type="ChEBI" id="CHEBI:57980"/>
        <dbReference type="EC" id="2.6.1.9"/>
    </reaction>
</comment>
<keyword evidence="6 11" id="KW-0808">Transferase</keyword>
<dbReference type="InterPro" id="IPR015422">
    <property type="entry name" value="PyrdxlP-dep_Trfase_small"/>
</dbReference>
<reference evidence="11 12" key="1">
    <citation type="journal article" date="2014" name="Antonie Van Leeuwenhoek">
        <title>Hyphomonas beringensis sp. nov. and Hyphomonas chukchiensis sp. nov., isolated from surface seawater of the Bering Sea and Chukchi Sea.</title>
        <authorList>
            <person name="Li C."/>
            <person name="Lai Q."/>
            <person name="Li G."/>
            <person name="Dong C."/>
            <person name="Wang J."/>
            <person name="Liao Y."/>
            <person name="Shao Z."/>
        </authorList>
    </citation>
    <scope>NUCLEOTIDE SEQUENCE [LARGE SCALE GENOMIC DNA]</scope>
    <source>
        <strain evidence="11 12">VP2</strain>
    </source>
</reference>
<dbReference type="GO" id="GO:0030170">
    <property type="term" value="F:pyridoxal phosphate binding"/>
    <property type="evidence" value="ECO:0007669"/>
    <property type="project" value="InterPro"/>
</dbReference>
<evidence type="ECO:0000259" key="10">
    <source>
        <dbReference type="Pfam" id="PF00155"/>
    </source>
</evidence>
<dbReference type="InterPro" id="IPR006311">
    <property type="entry name" value="TAT_signal"/>
</dbReference>
<feature type="domain" description="Aminotransferase class I/classII large" evidence="10">
    <location>
        <begin position="60"/>
        <end position="383"/>
    </location>
</feature>
<keyword evidence="5" id="KW-0028">Amino-acid biosynthesis</keyword>
<accession>A0A059F9E2</accession>
<dbReference type="InterPro" id="IPR004839">
    <property type="entry name" value="Aminotransferase_I/II_large"/>
</dbReference>
<evidence type="ECO:0000256" key="5">
    <source>
        <dbReference type="ARBA" id="ARBA00022605"/>
    </source>
</evidence>
<keyword evidence="8" id="KW-0368">Histidine biosynthesis</keyword>
<dbReference type="EC" id="2.6.1.9" evidence="3"/>
<gene>
    <name evidence="11" type="ORF">HJA_13475</name>
</gene>
<evidence type="ECO:0000256" key="8">
    <source>
        <dbReference type="ARBA" id="ARBA00023102"/>
    </source>
</evidence>
<dbReference type="STRING" id="1280952.HJA_13475"/>
<dbReference type="PATRIC" id="fig|1280952.3.peg.2697"/>
<evidence type="ECO:0000313" key="12">
    <source>
        <dbReference type="Proteomes" id="UP000024816"/>
    </source>
</evidence>
<dbReference type="EMBL" id="ARYJ01000009">
    <property type="protein sequence ID" value="KCZ87215.1"/>
    <property type="molecule type" value="Genomic_DNA"/>
</dbReference>
<dbReference type="InterPro" id="IPR050106">
    <property type="entry name" value="HistidinolP_aminotransfase"/>
</dbReference>
<dbReference type="InterPro" id="IPR015424">
    <property type="entry name" value="PyrdxlP-dep_Trfase"/>
</dbReference>
<comment type="caution">
    <text evidence="11">The sequence shown here is derived from an EMBL/GenBank/DDBJ whole genome shotgun (WGS) entry which is preliminary data.</text>
</comment>
<proteinExistence type="inferred from homology"/>
<dbReference type="Gene3D" id="3.90.1150.10">
    <property type="entry name" value="Aspartate Aminotransferase, domain 1"/>
    <property type="match status" value="1"/>
</dbReference>
<evidence type="ECO:0000313" key="11">
    <source>
        <dbReference type="EMBL" id="KCZ87215.1"/>
    </source>
</evidence>
<dbReference type="PANTHER" id="PTHR43643">
    <property type="entry name" value="HISTIDINOL-PHOSPHATE AMINOTRANSFERASE 2"/>
    <property type="match status" value="1"/>
</dbReference>
<evidence type="ECO:0000256" key="7">
    <source>
        <dbReference type="ARBA" id="ARBA00022898"/>
    </source>
</evidence>
<dbReference type="RefSeq" id="WP_035583199.1">
    <property type="nucleotide sequence ID" value="NZ_ARYJ01000009.1"/>
</dbReference>
<evidence type="ECO:0000256" key="4">
    <source>
        <dbReference type="ARBA" id="ARBA00022576"/>
    </source>
</evidence>
<dbReference type="AlphaFoldDB" id="A0A059F9E2"/>
<dbReference type="InterPro" id="IPR015421">
    <property type="entry name" value="PyrdxlP-dep_Trfase_major"/>
</dbReference>
<comment type="similarity">
    <text evidence="2">Belongs to the class-II pyridoxal-phosphate-dependent aminotransferase family. Histidinol-phosphate aminotransferase subfamily.</text>
</comment>
<dbReference type="Gene3D" id="3.40.640.10">
    <property type="entry name" value="Type I PLP-dependent aspartate aminotransferase-like (Major domain)"/>
    <property type="match status" value="1"/>
</dbReference>
<dbReference type="GO" id="GO:0000105">
    <property type="term" value="P:L-histidine biosynthetic process"/>
    <property type="evidence" value="ECO:0007669"/>
    <property type="project" value="UniProtKB-KW"/>
</dbReference>
<dbReference type="Pfam" id="PF00155">
    <property type="entry name" value="Aminotran_1_2"/>
    <property type="match status" value="1"/>
</dbReference>
<name>A0A059F9E2_9PROT</name>
<organism evidence="11 12">
    <name type="scientific">Hyphomonas jannaschiana VP2</name>
    <dbReference type="NCBI Taxonomy" id="1280952"/>
    <lineage>
        <taxon>Bacteria</taxon>
        <taxon>Pseudomonadati</taxon>
        <taxon>Pseudomonadota</taxon>
        <taxon>Alphaproteobacteria</taxon>
        <taxon>Hyphomonadales</taxon>
        <taxon>Hyphomonadaceae</taxon>
        <taxon>Hyphomonas</taxon>
    </lineage>
</organism>
<comment type="pathway">
    <text evidence="1">Amino-acid biosynthesis; L-histidine biosynthesis; L-histidine from 5-phospho-alpha-D-ribose 1-diphosphate: step 7/9.</text>
</comment>
<dbReference type="CDD" id="cd00609">
    <property type="entry name" value="AAT_like"/>
    <property type="match status" value="1"/>
</dbReference>
<protein>
    <recommendedName>
        <fullName evidence="3">histidinol-phosphate transaminase</fullName>
        <ecNumber evidence="3">2.6.1.9</ecNumber>
    </recommendedName>
</protein>
<evidence type="ECO:0000256" key="3">
    <source>
        <dbReference type="ARBA" id="ARBA00012748"/>
    </source>
</evidence>